<dbReference type="Pfam" id="PF01966">
    <property type="entry name" value="HD"/>
    <property type="match status" value="1"/>
</dbReference>
<keyword evidence="2" id="KW-1003">Cell membrane</keyword>
<dbReference type="EMBL" id="FNTB01000001">
    <property type="protein sequence ID" value="SEB61926.1"/>
    <property type="molecule type" value="Genomic_DNA"/>
</dbReference>
<sequence>MSTIVSKAEVFATDLLTGNIDPRFLYHNLRHTQRVVESTKELIEGENISDEESEQLLVAAWFHDLGYTKSYTDHEEQSCLLVKDFLAEHKMSVSFSEVVCSLIMATKKNYEPVNELEKIIRDADSSHFHIKNFVATTELLREELALIGKQSFTTADWREENIKLLRTNHRFYTDYAINNWQEGKDKNIKRLIKARKKHKELVKKESLKAKFKGELPDRGIQTLYRVTLQNHLKLSDIADTKANILLSVNAIIISMALANLVPKLDNPTNDYLFYPTFLFIIFSVVSMVMSIIATKPNVTTGQFTEEEVTTKKVNLLFFGNFHKMKLEQYNWAMKELIKDKDYIYSSLTKDLYFLGVVLERKYRILRWTYTIFMIGMVLSVIVFGIALKFYGPDRILELPVMQP</sequence>
<feature type="domain" description="Pycsar effector protein" evidence="10">
    <location>
        <begin position="225"/>
        <end position="385"/>
    </location>
</feature>
<reference evidence="11 12" key="1">
    <citation type="submission" date="2016-10" db="EMBL/GenBank/DDBJ databases">
        <authorList>
            <person name="de Groot N.N."/>
        </authorList>
    </citation>
    <scope>NUCLEOTIDE SEQUENCE [LARGE SCALE GENOMIC DNA]</scope>
    <source>
        <strain evidence="11 12">MAR_2009_71</strain>
    </source>
</reference>
<name>A0A1H4KUN2_9FLAO</name>
<comment type="subcellular location">
    <subcellularLocation>
        <location evidence="1">Cell membrane</location>
    </subcellularLocation>
</comment>
<dbReference type="RefSeq" id="WP_074670709.1">
    <property type="nucleotide sequence ID" value="NZ_FNTB01000001.1"/>
</dbReference>
<evidence type="ECO:0000259" key="9">
    <source>
        <dbReference type="Pfam" id="PF01966"/>
    </source>
</evidence>
<evidence type="ECO:0000313" key="11">
    <source>
        <dbReference type="EMBL" id="SEB61926.1"/>
    </source>
</evidence>
<evidence type="ECO:0000256" key="5">
    <source>
        <dbReference type="ARBA" id="ARBA00022989"/>
    </source>
</evidence>
<dbReference type="InterPro" id="IPR006674">
    <property type="entry name" value="HD_domain"/>
</dbReference>
<dbReference type="InterPro" id="IPR003607">
    <property type="entry name" value="HD/PDEase_dom"/>
</dbReference>
<evidence type="ECO:0000256" key="6">
    <source>
        <dbReference type="ARBA" id="ARBA00023118"/>
    </source>
</evidence>
<evidence type="ECO:0000313" key="12">
    <source>
        <dbReference type="Proteomes" id="UP000183038"/>
    </source>
</evidence>
<evidence type="ECO:0000256" key="7">
    <source>
        <dbReference type="ARBA" id="ARBA00023136"/>
    </source>
</evidence>
<feature type="transmembrane region" description="Helical" evidence="8">
    <location>
        <begin position="369"/>
        <end position="391"/>
    </location>
</feature>
<keyword evidence="6" id="KW-0051">Antiviral defense</keyword>
<keyword evidence="5 8" id="KW-1133">Transmembrane helix</keyword>
<feature type="domain" description="HD" evidence="9">
    <location>
        <begin position="29"/>
        <end position="127"/>
    </location>
</feature>
<protein>
    <submittedName>
        <fullName evidence="11">Predicted metal-dependent phosphohydrolase, HD superfamily</fullName>
    </submittedName>
</protein>
<evidence type="ECO:0000256" key="4">
    <source>
        <dbReference type="ARBA" id="ARBA00022741"/>
    </source>
</evidence>
<evidence type="ECO:0000256" key="8">
    <source>
        <dbReference type="SAM" id="Phobius"/>
    </source>
</evidence>
<dbReference type="SUPFAM" id="SSF109604">
    <property type="entry name" value="HD-domain/PDEase-like"/>
    <property type="match status" value="1"/>
</dbReference>
<evidence type="ECO:0000259" key="10">
    <source>
        <dbReference type="Pfam" id="PF18967"/>
    </source>
</evidence>
<dbReference type="GO" id="GO:0016787">
    <property type="term" value="F:hydrolase activity"/>
    <property type="evidence" value="ECO:0007669"/>
    <property type="project" value="UniProtKB-KW"/>
</dbReference>
<dbReference type="Proteomes" id="UP000183038">
    <property type="component" value="Unassembled WGS sequence"/>
</dbReference>
<feature type="transmembrane region" description="Helical" evidence="8">
    <location>
        <begin position="242"/>
        <end position="261"/>
    </location>
</feature>
<dbReference type="CDD" id="cd00077">
    <property type="entry name" value="HDc"/>
    <property type="match status" value="1"/>
</dbReference>
<dbReference type="Pfam" id="PF18967">
    <property type="entry name" value="PycTM"/>
    <property type="match status" value="1"/>
</dbReference>
<evidence type="ECO:0000256" key="1">
    <source>
        <dbReference type="ARBA" id="ARBA00004236"/>
    </source>
</evidence>
<keyword evidence="11" id="KW-0378">Hydrolase</keyword>
<keyword evidence="7 8" id="KW-0472">Membrane</keyword>
<dbReference type="GO" id="GO:0005886">
    <property type="term" value="C:plasma membrane"/>
    <property type="evidence" value="ECO:0007669"/>
    <property type="project" value="UniProtKB-SubCell"/>
</dbReference>
<dbReference type="GO" id="GO:0051607">
    <property type="term" value="P:defense response to virus"/>
    <property type="evidence" value="ECO:0007669"/>
    <property type="project" value="UniProtKB-KW"/>
</dbReference>
<dbReference type="Gene3D" id="1.10.3210.10">
    <property type="entry name" value="Hypothetical protein af1432"/>
    <property type="match status" value="1"/>
</dbReference>
<evidence type="ECO:0000256" key="3">
    <source>
        <dbReference type="ARBA" id="ARBA00022692"/>
    </source>
</evidence>
<organism evidence="11 12">
    <name type="scientific">Maribacter dokdonensis</name>
    <dbReference type="NCBI Taxonomy" id="320912"/>
    <lineage>
        <taxon>Bacteria</taxon>
        <taxon>Pseudomonadati</taxon>
        <taxon>Bacteroidota</taxon>
        <taxon>Flavobacteriia</taxon>
        <taxon>Flavobacteriales</taxon>
        <taxon>Flavobacteriaceae</taxon>
        <taxon>Maribacter</taxon>
    </lineage>
</organism>
<keyword evidence="3 8" id="KW-0812">Transmembrane</keyword>
<feature type="transmembrane region" description="Helical" evidence="8">
    <location>
        <begin position="273"/>
        <end position="293"/>
    </location>
</feature>
<keyword evidence="4" id="KW-0547">Nucleotide-binding</keyword>
<dbReference type="OrthoDB" id="5728337at2"/>
<dbReference type="AlphaFoldDB" id="A0A1H4KUN2"/>
<evidence type="ECO:0000256" key="2">
    <source>
        <dbReference type="ARBA" id="ARBA00022475"/>
    </source>
</evidence>
<accession>A0A1H4KUN2</accession>
<proteinExistence type="predicted"/>
<dbReference type="InterPro" id="IPR043760">
    <property type="entry name" value="PycTM_dom"/>
</dbReference>
<dbReference type="GO" id="GO:0000166">
    <property type="term" value="F:nucleotide binding"/>
    <property type="evidence" value="ECO:0007669"/>
    <property type="project" value="UniProtKB-KW"/>
</dbReference>
<gene>
    <name evidence="11" type="ORF">SAMN05192540_1078</name>
</gene>